<name>A0A6J6PBP0_9ZZZZ</name>
<evidence type="ECO:0000313" key="2">
    <source>
        <dbReference type="EMBL" id="CAB4744532.1"/>
    </source>
</evidence>
<evidence type="ECO:0000313" key="3">
    <source>
        <dbReference type="EMBL" id="CAB5010720.1"/>
    </source>
</evidence>
<dbReference type="EMBL" id="CAEZXZ010000011">
    <property type="protein sequence ID" value="CAB4694025.1"/>
    <property type="molecule type" value="Genomic_DNA"/>
</dbReference>
<evidence type="ECO:0000313" key="1">
    <source>
        <dbReference type="EMBL" id="CAB4694025.1"/>
    </source>
</evidence>
<dbReference type="EMBL" id="CAEZZA010000058">
    <property type="protein sequence ID" value="CAB4744532.1"/>
    <property type="molecule type" value="Genomic_DNA"/>
</dbReference>
<dbReference type="EMBL" id="CAFBPJ010000026">
    <property type="protein sequence ID" value="CAB5010720.1"/>
    <property type="molecule type" value="Genomic_DNA"/>
</dbReference>
<reference evidence="1" key="1">
    <citation type="submission" date="2020-05" db="EMBL/GenBank/DDBJ databases">
        <authorList>
            <person name="Chiriac C."/>
            <person name="Salcher M."/>
            <person name="Ghai R."/>
            <person name="Kavagutti S V."/>
        </authorList>
    </citation>
    <scope>NUCLEOTIDE SEQUENCE</scope>
</reference>
<sequence>MLTRGDLRLADTYTRDRDVDLMPNIDVNSPVSSVPTDRLALGGGWVRPGLAGIGGSLNPSPASAQIPGYCFEGSEE</sequence>
<organism evidence="1">
    <name type="scientific">freshwater metagenome</name>
    <dbReference type="NCBI Taxonomy" id="449393"/>
    <lineage>
        <taxon>unclassified sequences</taxon>
        <taxon>metagenomes</taxon>
        <taxon>ecological metagenomes</taxon>
    </lineage>
</organism>
<gene>
    <name evidence="1" type="ORF">UFOPK2625_00143</name>
    <name evidence="2" type="ORF">UFOPK2809_00554</name>
    <name evidence="3" type="ORF">UFOPK4092_00373</name>
</gene>
<protein>
    <submittedName>
        <fullName evidence="1">Unannotated protein</fullName>
    </submittedName>
</protein>
<proteinExistence type="predicted"/>
<dbReference type="AlphaFoldDB" id="A0A6J6PBP0"/>
<accession>A0A6J6PBP0</accession>